<dbReference type="OrthoDB" id="8274074at2"/>
<evidence type="ECO:0000256" key="6">
    <source>
        <dbReference type="SAM" id="Phobius"/>
    </source>
</evidence>
<keyword evidence="3 6" id="KW-0812">Transmembrane</keyword>
<feature type="transmembrane region" description="Helical" evidence="6">
    <location>
        <begin position="417"/>
        <end position="435"/>
    </location>
</feature>
<feature type="transmembrane region" description="Helical" evidence="6">
    <location>
        <begin position="21"/>
        <end position="40"/>
    </location>
</feature>
<sequence length="502" mass="54465">MLHKLGYRQDLARAMGGFSNFAISFTIISILSGCLTLFSFGLTSAGTTAASIGWPIVALCVMPVALSMAEIASAYPTAGGLYYWASKLGGPAWGWFTAWFNLIGQVAITAGIVYGLSIFVDALINQFVPGFPASGHAGAIATLVIYAIILLIGAFLNFAGVNVVSTLNSISAWWHMIGVVIIVAAVLFFAPIHPHPWHFAYTTNQSSSGFPNWYGFLIGLLLAQYTFTGYDASAHVSEETVGADKNAPRGIILSVAVSAIAGYVLLMGLVFAIPDLTKTMDSTNPVLYILTTRLGVSIGTALFIIALCAQFFCGTASITANSRMIYAFARDRGMPGWKKWSKINKEKHVPTNAIWLAVVCAFILALPALFSTVIYAAVTSIATIGLYVAYVTPVFLRRIHPERMPQGSFQLGKWGVFLGWWSVAWVIFICILFMLPTVGPVTLSNFNFTPVVLLIVFAFLVPWWFSSVKNWFHGPIREIDEEPSVTTNQLQLPIGAPLKLDE</sequence>
<dbReference type="Proteomes" id="UP000053557">
    <property type="component" value="Unassembled WGS sequence"/>
</dbReference>
<organism evidence="7 8">
    <name type="scientific">Ferroacidibacillus organovorans</name>
    <dbReference type="NCBI Taxonomy" id="1765683"/>
    <lineage>
        <taxon>Bacteria</taxon>
        <taxon>Bacillati</taxon>
        <taxon>Bacillota</taxon>
        <taxon>Bacilli</taxon>
        <taxon>Bacillales</taxon>
        <taxon>Alicyclobacillaceae</taxon>
        <taxon>Ferroacidibacillus</taxon>
    </lineage>
</organism>
<dbReference type="GO" id="GO:0022857">
    <property type="term" value="F:transmembrane transporter activity"/>
    <property type="evidence" value="ECO:0007669"/>
    <property type="project" value="InterPro"/>
</dbReference>
<feature type="transmembrane region" description="Helical" evidence="6">
    <location>
        <begin position="52"/>
        <end position="72"/>
    </location>
</feature>
<feature type="transmembrane region" description="Helical" evidence="6">
    <location>
        <begin position="93"/>
        <end position="119"/>
    </location>
</feature>
<evidence type="ECO:0000256" key="3">
    <source>
        <dbReference type="ARBA" id="ARBA00022692"/>
    </source>
</evidence>
<dbReference type="PROSITE" id="PS51257">
    <property type="entry name" value="PROKAR_LIPOPROTEIN"/>
    <property type="match status" value="1"/>
</dbReference>
<feature type="transmembrane region" description="Helical" evidence="6">
    <location>
        <begin position="349"/>
        <end position="368"/>
    </location>
</feature>
<dbReference type="Gene3D" id="1.20.1740.10">
    <property type="entry name" value="Amino acid/polyamine transporter I"/>
    <property type="match status" value="1"/>
</dbReference>
<feature type="transmembrane region" description="Helical" evidence="6">
    <location>
        <begin position="213"/>
        <end position="230"/>
    </location>
</feature>
<accession>A0A101XTN7</accession>
<comment type="subcellular location">
    <subcellularLocation>
        <location evidence="1">Membrane</location>
        <topology evidence="1">Multi-pass membrane protein</topology>
    </subcellularLocation>
</comment>
<feature type="transmembrane region" description="Helical" evidence="6">
    <location>
        <begin position="139"/>
        <end position="160"/>
    </location>
</feature>
<dbReference type="InterPro" id="IPR002293">
    <property type="entry name" value="AA/rel_permease1"/>
</dbReference>
<dbReference type="PANTHER" id="PTHR45649">
    <property type="entry name" value="AMINO-ACID PERMEASE BAT1"/>
    <property type="match status" value="1"/>
</dbReference>
<evidence type="ECO:0000256" key="4">
    <source>
        <dbReference type="ARBA" id="ARBA00022989"/>
    </source>
</evidence>
<name>A0A101XTN7_9BACL</name>
<evidence type="ECO:0000256" key="2">
    <source>
        <dbReference type="ARBA" id="ARBA00022448"/>
    </source>
</evidence>
<dbReference type="PIRSF" id="PIRSF006060">
    <property type="entry name" value="AA_transporter"/>
    <property type="match status" value="1"/>
</dbReference>
<feature type="transmembrane region" description="Helical" evidence="6">
    <location>
        <begin position="374"/>
        <end position="396"/>
    </location>
</feature>
<gene>
    <name evidence="7" type="ORF">ATW55_04650</name>
</gene>
<feature type="transmembrane region" description="Helical" evidence="6">
    <location>
        <begin position="172"/>
        <end position="193"/>
    </location>
</feature>
<evidence type="ECO:0000256" key="1">
    <source>
        <dbReference type="ARBA" id="ARBA00004141"/>
    </source>
</evidence>
<keyword evidence="2" id="KW-0813">Transport</keyword>
<dbReference type="GO" id="GO:0016020">
    <property type="term" value="C:membrane"/>
    <property type="evidence" value="ECO:0007669"/>
    <property type="project" value="UniProtKB-SubCell"/>
</dbReference>
<comment type="caution">
    <text evidence="7">The sequence shown here is derived from an EMBL/GenBank/DDBJ whole genome shotgun (WGS) entry which is preliminary data.</text>
</comment>
<evidence type="ECO:0000256" key="5">
    <source>
        <dbReference type="ARBA" id="ARBA00023136"/>
    </source>
</evidence>
<dbReference type="AlphaFoldDB" id="A0A101XTN7"/>
<dbReference type="Pfam" id="PF13520">
    <property type="entry name" value="AA_permease_2"/>
    <property type="match status" value="1"/>
</dbReference>
<keyword evidence="8" id="KW-1185">Reference proteome</keyword>
<feature type="transmembrane region" description="Helical" evidence="6">
    <location>
        <begin position="447"/>
        <end position="465"/>
    </location>
</feature>
<dbReference type="PANTHER" id="PTHR45649:SF26">
    <property type="entry name" value="OS04G0435100 PROTEIN"/>
    <property type="match status" value="1"/>
</dbReference>
<keyword evidence="5 6" id="KW-0472">Membrane</keyword>
<feature type="transmembrane region" description="Helical" evidence="6">
    <location>
        <begin position="251"/>
        <end position="274"/>
    </location>
</feature>
<keyword evidence="4 6" id="KW-1133">Transmembrane helix</keyword>
<evidence type="ECO:0000313" key="8">
    <source>
        <dbReference type="Proteomes" id="UP000053557"/>
    </source>
</evidence>
<feature type="transmembrane region" description="Helical" evidence="6">
    <location>
        <begin position="294"/>
        <end position="320"/>
    </location>
</feature>
<reference evidence="7 8" key="1">
    <citation type="submission" date="2015-12" db="EMBL/GenBank/DDBJ databases">
        <title>Draft genome sequence of Acidibacillus ferrooxidans ITV001, isolated from a chalcopyrite acid mine drainage site in Brazil.</title>
        <authorList>
            <person name="Dall'Agnol H."/>
            <person name="Nancucheo I."/>
            <person name="Johnson B."/>
            <person name="Oliveira R."/>
            <person name="Leite L."/>
            <person name="Pylro V."/>
            <person name="Nunes G.L."/>
            <person name="Tzotzos G."/>
            <person name="Fernandes G.R."/>
            <person name="Dutra J."/>
            <person name="Orellana S.C."/>
            <person name="Oliveira G."/>
        </authorList>
    </citation>
    <scope>NUCLEOTIDE SEQUENCE [LARGE SCALE GENOMIC DNA]</scope>
    <source>
        <strain evidence="8">ITV01</strain>
    </source>
</reference>
<evidence type="ECO:0008006" key="9">
    <source>
        <dbReference type="Google" id="ProtNLM"/>
    </source>
</evidence>
<dbReference type="EMBL" id="LPVJ01000002">
    <property type="protein sequence ID" value="KUO97344.1"/>
    <property type="molecule type" value="Genomic_DNA"/>
</dbReference>
<evidence type="ECO:0000313" key="7">
    <source>
        <dbReference type="EMBL" id="KUO97344.1"/>
    </source>
</evidence>
<proteinExistence type="predicted"/>
<protein>
    <recommendedName>
        <fullName evidence="9">Amino acid permease</fullName>
    </recommendedName>
</protein>